<feature type="region of interest" description="Disordered" evidence="1">
    <location>
        <begin position="1"/>
        <end position="42"/>
    </location>
</feature>
<feature type="compositionally biased region" description="Low complexity" evidence="1">
    <location>
        <begin position="19"/>
        <end position="42"/>
    </location>
</feature>
<dbReference type="AlphaFoldDB" id="A0A699RJZ7"/>
<feature type="region of interest" description="Disordered" evidence="1">
    <location>
        <begin position="167"/>
        <end position="186"/>
    </location>
</feature>
<proteinExistence type="predicted"/>
<evidence type="ECO:0000256" key="1">
    <source>
        <dbReference type="SAM" id="MobiDB-lite"/>
    </source>
</evidence>
<feature type="non-terminal residue" evidence="2">
    <location>
        <position position="1"/>
    </location>
</feature>
<feature type="non-terminal residue" evidence="2">
    <location>
        <position position="186"/>
    </location>
</feature>
<evidence type="ECO:0000313" key="2">
    <source>
        <dbReference type="EMBL" id="GFC85367.1"/>
    </source>
</evidence>
<protein>
    <submittedName>
        <fullName evidence="2">Uncharacterized protein</fullName>
    </submittedName>
</protein>
<sequence>DEGLGTPTEPHHIPSPVAQTPSLTTQPTSSLPPVSTTFIPTVTPTETTPIWQYTRRARIAQSSALPPVADEPASPVRDVNRDRATIAKSSTLPHDSAPMVTSSVADEGNLCMPHESSPRVPSLDADEGNMQQRLYELMELYTSLQRQQSQMADKIKDQDIEISRLKARVKSLEDKERSREDTKSKS</sequence>
<accession>A0A699RJZ7</accession>
<reference evidence="2" key="1">
    <citation type="journal article" date="2019" name="Sci. Rep.">
        <title>Draft genome of Tanacetum cinerariifolium, the natural source of mosquito coil.</title>
        <authorList>
            <person name="Yamashiro T."/>
            <person name="Shiraishi A."/>
            <person name="Satake H."/>
            <person name="Nakayama K."/>
        </authorList>
    </citation>
    <scope>NUCLEOTIDE SEQUENCE</scope>
</reference>
<feature type="region of interest" description="Disordered" evidence="1">
    <location>
        <begin position="62"/>
        <end position="81"/>
    </location>
</feature>
<gene>
    <name evidence="2" type="ORF">Tci_857337</name>
</gene>
<organism evidence="2">
    <name type="scientific">Tanacetum cinerariifolium</name>
    <name type="common">Dalmatian daisy</name>
    <name type="synonym">Chrysanthemum cinerariifolium</name>
    <dbReference type="NCBI Taxonomy" id="118510"/>
    <lineage>
        <taxon>Eukaryota</taxon>
        <taxon>Viridiplantae</taxon>
        <taxon>Streptophyta</taxon>
        <taxon>Embryophyta</taxon>
        <taxon>Tracheophyta</taxon>
        <taxon>Spermatophyta</taxon>
        <taxon>Magnoliopsida</taxon>
        <taxon>eudicotyledons</taxon>
        <taxon>Gunneridae</taxon>
        <taxon>Pentapetalae</taxon>
        <taxon>asterids</taxon>
        <taxon>campanulids</taxon>
        <taxon>Asterales</taxon>
        <taxon>Asteraceae</taxon>
        <taxon>Asteroideae</taxon>
        <taxon>Anthemideae</taxon>
        <taxon>Anthemidinae</taxon>
        <taxon>Tanacetum</taxon>
    </lineage>
</organism>
<name>A0A699RJZ7_TANCI</name>
<dbReference type="EMBL" id="BKCJ011099597">
    <property type="protein sequence ID" value="GFC85367.1"/>
    <property type="molecule type" value="Genomic_DNA"/>
</dbReference>
<comment type="caution">
    <text evidence="2">The sequence shown here is derived from an EMBL/GenBank/DDBJ whole genome shotgun (WGS) entry which is preliminary data.</text>
</comment>